<dbReference type="GO" id="GO:0010041">
    <property type="term" value="P:response to iron(III) ion"/>
    <property type="evidence" value="ECO:0007669"/>
    <property type="project" value="TreeGrafter"/>
</dbReference>
<dbReference type="AlphaFoldDB" id="A0A1I2FFY9"/>
<dbReference type="GO" id="GO:0016763">
    <property type="term" value="F:pentosyltransferase activity"/>
    <property type="evidence" value="ECO:0007669"/>
    <property type="project" value="TreeGrafter"/>
</dbReference>
<dbReference type="Pfam" id="PF13231">
    <property type="entry name" value="PMT_2"/>
    <property type="match status" value="1"/>
</dbReference>
<sequence length="539" mass="62889">MSMIIRCIEKRPLISVVFLIGLMLLPYLHLVPVSIMEARNFITAREMVTDGNWLLTTMNGMPRYEKPPLPTWLSAIAGYLGGLDNLWAMRLPAVMMIMVISVVVFFFSKALKLSPWLCGINSFITATSFYVTAIIFEAPWDIYTHGFMLMALLYLYYFLYEEKHSFKNILLAGVLGGFSFLSKGPISMYALMLPFLLAFGVNFSFRQYKGKIFGLLASIVLMLVVGGWWYIYVRWQDPETFVAIAQKETSNWGSYNVRPFYYYWSFFAQSGLWTIPALVALIYPYMKKRVSNLQAYRFSLLWTLFSVLLLSLVPEKKTRYLMPVLIPLSINTGFYIEYICRRFSSMKKSERIPVYLNFGLISFAGLVIPLGLIFIEKITNFNFWWVLIFSVFPLMGIIMFRKLIRKEIIGLVYGAIALYVFIFLLLPPLYKNQLLQSRQRMEIFKNMVKEEQLQVFAYGYIPPEAIWFYGDKIPFVENPDDMLTIQMDNFALLTNIDISKEDWTGFFKIEEKTMLDLNNFQGKNNRLISRFYVLHKKVE</sequence>
<evidence type="ECO:0000256" key="3">
    <source>
        <dbReference type="ARBA" id="ARBA00022676"/>
    </source>
</evidence>
<evidence type="ECO:0000259" key="9">
    <source>
        <dbReference type="Pfam" id="PF13231"/>
    </source>
</evidence>
<keyword evidence="7 8" id="KW-0472">Membrane</keyword>
<dbReference type="PANTHER" id="PTHR33908">
    <property type="entry name" value="MANNOSYLTRANSFERASE YKCB-RELATED"/>
    <property type="match status" value="1"/>
</dbReference>
<feature type="transmembrane region" description="Helical" evidence="8">
    <location>
        <begin position="188"/>
        <end position="205"/>
    </location>
</feature>
<evidence type="ECO:0000256" key="7">
    <source>
        <dbReference type="ARBA" id="ARBA00023136"/>
    </source>
</evidence>
<keyword evidence="11" id="KW-1185">Reference proteome</keyword>
<comment type="subcellular location">
    <subcellularLocation>
        <location evidence="1">Cell membrane</location>
        <topology evidence="1">Multi-pass membrane protein</topology>
    </subcellularLocation>
</comment>
<feature type="transmembrane region" description="Helical" evidence="8">
    <location>
        <begin position="261"/>
        <end position="283"/>
    </location>
</feature>
<evidence type="ECO:0000313" key="11">
    <source>
        <dbReference type="Proteomes" id="UP000181976"/>
    </source>
</evidence>
<dbReference type="PANTHER" id="PTHR33908:SF3">
    <property type="entry name" value="UNDECAPRENYL PHOSPHATE-ALPHA-4-AMINO-4-DEOXY-L-ARABINOSE ARABINOSYL TRANSFERASE"/>
    <property type="match status" value="1"/>
</dbReference>
<evidence type="ECO:0000256" key="6">
    <source>
        <dbReference type="ARBA" id="ARBA00022989"/>
    </source>
</evidence>
<dbReference type="GO" id="GO:0005886">
    <property type="term" value="C:plasma membrane"/>
    <property type="evidence" value="ECO:0007669"/>
    <property type="project" value="UniProtKB-SubCell"/>
</dbReference>
<feature type="transmembrane region" description="Helical" evidence="8">
    <location>
        <begin position="116"/>
        <end position="136"/>
    </location>
</feature>
<feature type="transmembrane region" description="Helical" evidence="8">
    <location>
        <begin position="295"/>
        <end position="314"/>
    </location>
</feature>
<evidence type="ECO:0000256" key="2">
    <source>
        <dbReference type="ARBA" id="ARBA00022475"/>
    </source>
</evidence>
<keyword evidence="2" id="KW-1003">Cell membrane</keyword>
<dbReference type="GO" id="GO:0009103">
    <property type="term" value="P:lipopolysaccharide biosynthetic process"/>
    <property type="evidence" value="ECO:0007669"/>
    <property type="project" value="UniProtKB-ARBA"/>
</dbReference>
<keyword evidence="5 8" id="KW-0812">Transmembrane</keyword>
<feature type="transmembrane region" description="Helical" evidence="8">
    <location>
        <begin position="212"/>
        <end position="231"/>
    </location>
</feature>
<feature type="transmembrane region" description="Helical" evidence="8">
    <location>
        <begin position="381"/>
        <end position="401"/>
    </location>
</feature>
<organism evidence="10 11">
    <name type="scientific">Thermophagus xiamenensis</name>
    <dbReference type="NCBI Taxonomy" id="385682"/>
    <lineage>
        <taxon>Bacteria</taxon>
        <taxon>Pseudomonadati</taxon>
        <taxon>Bacteroidota</taxon>
        <taxon>Bacteroidia</taxon>
        <taxon>Marinilabiliales</taxon>
        <taxon>Marinilabiliaceae</taxon>
        <taxon>Thermophagus</taxon>
    </lineage>
</organism>
<feature type="transmembrane region" description="Helical" evidence="8">
    <location>
        <begin position="320"/>
        <end position="340"/>
    </location>
</feature>
<evidence type="ECO:0000256" key="8">
    <source>
        <dbReference type="SAM" id="Phobius"/>
    </source>
</evidence>
<dbReference type="RefSeq" id="WP_029626599.1">
    <property type="nucleotide sequence ID" value="NZ_AFSL01000057.1"/>
</dbReference>
<dbReference type="OrthoDB" id="8353433at2"/>
<feature type="transmembrane region" description="Helical" evidence="8">
    <location>
        <begin position="12"/>
        <end position="30"/>
    </location>
</feature>
<dbReference type="EMBL" id="FONA01000029">
    <property type="protein sequence ID" value="SFF04322.1"/>
    <property type="molecule type" value="Genomic_DNA"/>
</dbReference>
<feature type="transmembrane region" description="Helical" evidence="8">
    <location>
        <begin position="87"/>
        <end position="107"/>
    </location>
</feature>
<name>A0A1I2FFY9_9BACT</name>
<keyword evidence="3" id="KW-0328">Glycosyltransferase</keyword>
<proteinExistence type="predicted"/>
<keyword evidence="6 8" id="KW-1133">Transmembrane helix</keyword>
<dbReference type="STRING" id="385682.SAMN05444380_12916"/>
<feature type="transmembrane region" description="Helical" evidence="8">
    <location>
        <begin position="166"/>
        <end position="182"/>
    </location>
</feature>
<dbReference type="eggNOG" id="COG1807">
    <property type="taxonomic scope" value="Bacteria"/>
</dbReference>
<dbReference type="Proteomes" id="UP000181976">
    <property type="component" value="Unassembled WGS sequence"/>
</dbReference>
<reference evidence="10 11" key="1">
    <citation type="submission" date="2016-10" db="EMBL/GenBank/DDBJ databases">
        <authorList>
            <person name="de Groot N.N."/>
        </authorList>
    </citation>
    <scope>NUCLEOTIDE SEQUENCE [LARGE SCALE GENOMIC DNA]</scope>
    <source>
        <strain evidence="10 11">DSM 19012</strain>
    </source>
</reference>
<dbReference type="InterPro" id="IPR038731">
    <property type="entry name" value="RgtA/B/C-like"/>
</dbReference>
<dbReference type="InterPro" id="IPR050297">
    <property type="entry name" value="LipidA_mod_glycosyltrf_83"/>
</dbReference>
<keyword evidence="4 10" id="KW-0808">Transferase</keyword>
<feature type="domain" description="Glycosyltransferase RgtA/B/C/D-like" evidence="9">
    <location>
        <begin position="66"/>
        <end position="228"/>
    </location>
</feature>
<evidence type="ECO:0000256" key="5">
    <source>
        <dbReference type="ARBA" id="ARBA00022692"/>
    </source>
</evidence>
<feature type="transmembrane region" description="Helical" evidence="8">
    <location>
        <begin position="142"/>
        <end position="159"/>
    </location>
</feature>
<evidence type="ECO:0000256" key="4">
    <source>
        <dbReference type="ARBA" id="ARBA00022679"/>
    </source>
</evidence>
<evidence type="ECO:0000256" key="1">
    <source>
        <dbReference type="ARBA" id="ARBA00004651"/>
    </source>
</evidence>
<dbReference type="FunCoup" id="A0A1I2FFY9">
    <property type="interactions" value="87"/>
</dbReference>
<feature type="transmembrane region" description="Helical" evidence="8">
    <location>
        <begin position="408"/>
        <end position="430"/>
    </location>
</feature>
<accession>A0A1I2FFY9</accession>
<protein>
    <submittedName>
        <fullName evidence="10">4-amino-4-deoxy-L-arabinose transferase</fullName>
    </submittedName>
</protein>
<evidence type="ECO:0000313" key="10">
    <source>
        <dbReference type="EMBL" id="SFF04322.1"/>
    </source>
</evidence>
<feature type="transmembrane region" description="Helical" evidence="8">
    <location>
        <begin position="352"/>
        <end position="375"/>
    </location>
</feature>
<dbReference type="InParanoid" id="A0A1I2FFY9"/>
<gene>
    <name evidence="10" type="ORF">SAMN05444380_12916</name>
</gene>